<feature type="transmembrane region" description="Helical" evidence="2">
    <location>
        <begin position="306"/>
        <end position="329"/>
    </location>
</feature>
<feature type="region of interest" description="Disordered" evidence="1">
    <location>
        <begin position="377"/>
        <end position="414"/>
    </location>
</feature>
<dbReference type="AlphaFoldDB" id="A0A9P6CDX2"/>
<evidence type="ECO:0000256" key="1">
    <source>
        <dbReference type="SAM" id="MobiDB-lite"/>
    </source>
</evidence>
<organism evidence="3 4">
    <name type="scientific">Collybia nuda</name>
    <dbReference type="NCBI Taxonomy" id="64659"/>
    <lineage>
        <taxon>Eukaryota</taxon>
        <taxon>Fungi</taxon>
        <taxon>Dikarya</taxon>
        <taxon>Basidiomycota</taxon>
        <taxon>Agaricomycotina</taxon>
        <taxon>Agaricomycetes</taxon>
        <taxon>Agaricomycetidae</taxon>
        <taxon>Agaricales</taxon>
        <taxon>Tricholomatineae</taxon>
        <taxon>Clitocybaceae</taxon>
        <taxon>Collybia</taxon>
    </lineage>
</organism>
<comment type="caution">
    <text evidence="3">The sequence shown here is derived from an EMBL/GenBank/DDBJ whole genome shotgun (WGS) entry which is preliminary data.</text>
</comment>
<dbReference type="Proteomes" id="UP000807353">
    <property type="component" value="Unassembled WGS sequence"/>
</dbReference>
<dbReference type="Gene3D" id="2.60.120.260">
    <property type="entry name" value="Galactose-binding domain-like"/>
    <property type="match status" value="2"/>
</dbReference>
<proteinExistence type="predicted"/>
<keyword evidence="2" id="KW-0472">Membrane</keyword>
<evidence type="ECO:0000313" key="3">
    <source>
        <dbReference type="EMBL" id="KAF9462291.1"/>
    </source>
</evidence>
<feature type="compositionally biased region" description="Polar residues" evidence="1">
    <location>
        <begin position="381"/>
        <end position="399"/>
    </location>
</feature>
<protein>
    <recommendedName>
        <fullName evidence="5">Transmembrane protein</fullName>
    </recommendedName>
</protein>
<gene>
    <name evidence="3" type="ORF">BDZ94DRAFT_1261533</name>
</gene>
<reference evidence="3" key="1">
    <citation type="submission" date="2020-11" db="EMBL/GenBank/DDBJ databases">
        <authorList>
            <consortium name="DOE Joint Genome Institute"/>
            <person name="Ahrendt S."/>
            <person name="Riley R."/>
            <person name="Andreopoulos W."/>
            <person name="Labutti K."/>
            <person name="Pangilinan J."/>
            <person name="Ruiz-Duenas F.J."/>
            <person name="Barrasa J.M."/>
            <person name="Sanchez-Garcia M."/>
            <person name="Camarero S."/>
            <person name="Miyauchi S."/>
            <person name="Serrano A."/>
            <person name="Linde D."/>
            <person name="Babiker R."/>
            <person name="Drula E."/>
            <person name="Ayuso-Fernandez I."/>
            <person name="Pacheco R."/>
            <person name="Padilla G."/>
            <person name="Ferreira P."/>
            <person name="Barriuso J."/>
            <person name="Kellner H."/>
            <person name="Castanera R."/>
            <person name="Alfaro M."/>
            <person name="Ramirez L."/>
            <person name="Pisabarro A.G."/>
            <person name="Kuo A."/>
            <person name="Tritt A."/>
            <person name="Lipzen A."/>
            <person name="He G."/>
            <person name="Yan M."/>
            <person name="Ng V."/>
            <person name="Cullen D."/>
            <person name="Martin F."/>
            <person name="Rosso M.-N."/>
            <person name="Henrissat B."/>
            <person name="Hibbett D."/>
            <person name="Martinez A.T."/>
            <person name="Grigoriev I.V."/>
        </authorList>
    </citation>
    <scope>NUCLEOTIDE SEQUENCE</scope>
    <source>
        <strain evidence="3">CBS 247.69</strain>
    </source>
</reference>
<evidence type="ECO:0000313" key="4">
    <source>
        <dbReference type="Proteomes" id="UP000807353"/>
    </source>
</evidence>
<evidence type="ECO:0008006" key="5">
    <source>
        <dbReference type="Google" id="ProtNLM"/>
    </source>
</evidence>
<keyword evidence="2" id="KW-0812">Transmembrane</keyword>
<feature type="region of interest" description="Disordered" evidence="1">
    <location>
        <begin position="277"/>
        <end position="298"/>
    </location>
</feature>
<evidence type="ECO:0000256" key="2">
    <source>
        <dbReference type="SAM" id="Phobius"/>
    </source>
</evidence>
<keyword evidence="4" id="KW-1185">Reference proteome</keyword>
<dbReference type="EMBL" id="MU150273">
    <property type="protein sequence ID" value="KAF9462291.1"/>
    <property type="molecule type" value="Genomic_DNA"/>
</dbReference>
<dbReference type="OrthoDB" id="2563669at2759"/>
<accession>A0A9P6CDX2</accession>
<keyword evidence="2" id="KW-1133">Transmembrane helix</keyword>
<name>A0A9P6CDX2_9AGAR</name>
<sequence length="414" mass="45275">MPSFNITIEDSSPTIFYSQGWRAGHSSDDTLISSYSQSAFSVTNIKGAFLSFSFNGTAIGIFGGRRKNHGMYQVKLDDTLQPPSNGREADPGTLQVPLFSVDSLTQSLHNVTLTNLDDAYLDIDFITWRTMIGDKADDKFYINTFQDTNPSFTYLPTEADWAVVPRNIGSFMGGSGHATTNPRASLVYNFEGDGVSLYGPIGPDGSSYAVSVDDGLMRTFTANKEYYVPQSLLFHASSLGPGSHNLTLTYQENTQQQTFAIDYAAVYATTTLPHSTKTTSISKEAGAGSTGQQSTIGRPESQHIRLIIGLAVAVAILLITSGVLFTLFWRQRRMQGRWGRLTSETGTRAIPTIHTSHRLSDAESNSNRNRYRFQKSLATEAGSSRTHLTSNSGFTSTVRTPPHIGNPPEYTPNI</sequence>